<name>A0A383BXX5_9ZZZZ</name>
<reference evidence="1" key="1">
    <citation type="submission" date="2018-05" db="EMBL/GenBank/DDBJ databases">
        <authorList>
            <person name="Lanie J.A."/>
            <person name="Ng W.-L."/>
            <person name="Kazmierczak K.M."/>
            <person name="Andrzejewski T.M."/>
            <person name="Davidsen T.M."/>
            <person name="Wayne K.J."/>
            <person name="Tettelin H."/>
            <person name="Glass J.I."/>
            <person name="Rusch D."/>
            <person name="Podicherti R."/>
            <person name="Tsui H.-C.T."/>
            <person name="Winkler M.E."/>
        </authorList>
    </citation>
    <scope>NUCLEOTIDE SEQUENCE</scope>
</reference>
<sequence length="32" mass="3798">MTHETQLTKIPQSFMITYYADKHNKIITRCGQ</sequence>
<protein>
    <submittedName>
        <fullName evidence="1">Uncharacterized protein</fullName>
    </submittedName>
</protein>
<proteinExistence type="predicted"/>
<organism evidence="1">
    <name type="scientific">marine metagenome</name>
    <dbReference type="NCBI Taxonomy" id="408172"/>
    <lineage>
        <taxon>unclassified sequences</taxon>
        <taxon>metagenomes</taxon>
        <taxon>ecological metagenomes</taxon>
    </lineage>
</organism>
<dbReference type="AlphaFoldDB" id="A0A383BXX5"/>
<feature type="non-terminal residue" evidence="1">
    <location>
        <position position="32"/>
    </location>
</feature>
<dbReference type="EMBL" id="UINC01204099">
    <property type="protein sequence ID" value="SVE24669.1"/>
    <property type="molecule type" value="Genomic_DNA"/>
</dbReference>
<evidence type="ECO:0000313" key="1">
    <source>
        <dbReference type="EMBL" id="SVE24669.1"/>
    </source>
</evidence>
<gene>
    <name evidence="1" type="ORF">METZ01_LOCUS477523</name>
</gene>
<accession>A0A383BXX5</accession>